<dbReference type="AlphaFoldDB" id="W4KJP4"/>
<name>W4KJP4_HETIT</name>
<dbReference type="InParanoid" id="W4KJP4"/>
<reference evidence="2 3" key="1">
    <citation type="journal article" date="2012" name="New Phytol.">
        <title>Insight into trade-off between wood decay and parasitism from the genome of a fungal forest pathogen.</title>
        <authorList>
            <person name="Olson A."/>
            <person name="Aerts A."/>
            <person name="Asiegbu F."/>
            <person name="Belbahri L."/>
            <person name="Bouzid O."/>
            <person name="Broberg A."/>
            <person name="Canback B."/>
            <person name="Coutinho P.M."/>
            <person name="Cullen D."/>
            <person name="Dalman K."/>
            <person name="Deflorio G."/>
            <person name="van Diepen L.T."/>
            <person name="Dunand C."/>
            <person name="Duplessis S."/>
            <person name="Durling M."/>
            <person name="Gonthier P."/>
            <person name="Grimwood J."/>
            <person name="Fossdal C.G."/>
            <person name="Hansson D."/>
            <person name="Henrissat B."/>
            <person name="Hietala A."/>
            <person name="Himmelstrand K."/>
            <person name="Hoffmeister D."/>
            <person name="Hogberg N."/>
            <person name="James T.Y."/>
            <person name="Karlsson M."/>
            <person name="Kohler A."/>
            <person name="Kues U."/>
            <person name="Lee Y.H."/>
            <person name="Lin Y.C."/>
            <person name="Lind M."/>
            <person name="Lindquist E."/>
            <person name="Lombard V."/>
            <person name="Lucas S."/>
            <person name="Lunden K."/>
            <person name="Morin E."/>
            <person name="Murat C."/>
            <person name="Park J."/>
            <person name="Raffaello T."/>
            <person name="Rouze P."/>
            <person name="Salamov A."/>
            <person name="Schmutz J."/>
            <person name="Solheim H."/>
            <person name="Stahlberg J."/>
            <person name="Velez H."/>
            <person name="de Vries R.P."/>
            <person name="Wiebenga A."/>
            <person name="Woodward S."/>
            <person name="Yakovlev I."/>
            <person name="Garbelotto M."/>
            <person name="Martin F."/>
            <person name="Grigoriev I.V."/>
            <person name="Stenlid J."/>
        </authorList>
    </citation>
    <scope>NUCLEOTIDE SEQUENCE [LARGE SCALE GENOMIC DNA]</scope>
    <source>
        <strain evidence="2 3">TC 32-1</strain>
    </source>
</reference>
<dbReference type="RefSeq" id="XP_009542141.1">
    <property type="nucleotide sequence ID" value="XM_009543846.1"/>
</dbReference>
<keyword evidence="3" id="KW-1185">Reference proteome</keyword>
<evidence type="ECO:0000313" key="3">
    <source>
        <dbReference type="Proteomes" id="UP000030671"/>
    </source>
</evidence>
<organism evidence="2 3">
    <name type="scientific">Heterobasidion irregulare (strain TC 32-1)</name>
    <dbReference type="NCBI Taxonomy" id="747525"/>
    <lineage>
        <taxon>Eukaryota</taxon>
        <taxon>Fungi</taxon>
        <taxon>Dikarya</taxon>
        <taxon>Basidiomycota</taxon>
        <taxon>Agaricomycotina</taxon>
        <taxon>Agaricomycetes</taxon>
        <taxon>Russulales</taxon>
        <taxon>Bondarzewiaceae</taxon>
        <taxon>Heterobasidion</taxon>
        <taxon>Heterobasidion annosum species complex</taxon>
    </lineage>
</organism>
<evidence type="ECO:0000313" key="2">
    <source>
        <dbReference type="EMBL" id="ETW85271.1"/>
    </source>
</evidence>
<accession>W4KJP4</accession>
<gene>
    <name evidence="2" type="ORF">HETIRDRAFT_309473</name>
</gene>
<dbReference type="GeneID" id="20669681"/>
<evidence type="ECO:0000256" key="1">
    <source>
        <dbReference type="SAM" id="MobiDB-lite"/>
    </source>
</evidence>
<dbReference type="KEGG" id="hir:HETIRDRAFT_309473"/>
<feature type="non-terminal residue" evidence="2">
    <location>
        <position position="1"/>
    </location>
</feature>
<proteinExistence type="predicted"/>
<feature type="region of interest" description="Disordered" evidence="1">
    <location>
        <begin position="22"/>
        <end position="43"/>
    </location>
</feature>
<dbReference type="Proteomes" id="UP000030671">
    <property type="component" value="Unassembled WGS sequence"/>
</dbReference>
<protein>
    <submittedName>
        <fullName evidence="2">Uncharacterized protein</fullName>
    </submittedName>
</protein>
<dbReference type="EMBL" id="KI925455">
    <property type="protein sequence ID" value="ETW85271.1"/>
    <property type="molecule type" value="Genomic_DNA"/>
</dbReference>
<dbReference type="HOGENOM" id="CLU_2764734_0_0_1"/>
<sequence>GLERKQNYILYRDHVGRSMTCSSCQRRLPNPRPGRSNDSPEQEKTHFVALLIASVSSQLIRWARDAPGIF</sequence>